<evidence type="ECO:0000313" key="2">
    <source>
        <dbReference type="Proteomes" id="UP000464657"/>
    </source>
</evidence>
<keyword evidence="2" id="KW-1185">Reference proteome</keyword>
<dbReference type="RefSeq" id="WP_160129354.1">
    <property type="nucleotide sequence ID" value="NZ_CP019288.1"/>
</dbReference>
<dbReference type="InterPro" id="IPR029063">
    <property type="entry name" value="SAM-dependent_MTases_sf"/>
</dbReference>
<evidence type="ECO:0000313" key="1">
    <source>
        <dbReference type="EMBL" id="QHI36668.1"/>
    </source>
</evidence>
<name>A0A7L4ZIU9_9FLAO</name>
<gene>
    <name evidence="1" type="ORF">IMCC3317_20310</name>
</gene>
<protein>
    <recommendedName>
        <fullName evidence="3">Methyltransferase</fullName>
    </recommendedName>
</protein>
<dbReference type="OrthoDB" id="1123183at2"/>
<proteinExistence type="predicted"/>
<reference evidence="1 2" key="1">
    <citation type="journal article" date="2013" name="Int. J. Syst. Evol. Microbiol.">
        <title>Kordia antarctica sp. nov., isolated from Antarctic seawater.</title>
        <authorList>
            <person name="Baek K."/>
            <person name="Choi A."/>
            <person name="Kang I."/>
            <person name="Lee K."/>
            <person name="Cho J.C."/>
        </authorList>
    </citation>
    <scope>NUCLEOTIDE SEQUENCE [LARGE SCALE GENOMIC DNA]</scope>
    <source>
        <strain evidence="1 2">IMCC3317</strain>
    </source>
</reference>
<dbReference type="AlphaFoldDB" id="A0A7L4ZIU9"/>
<dbReference type="Proteomes" id="UP000464657">
    <property type="component" value="Chromosome"/>
</dbReference>
<organism evidence="1 2">
    <name type="scientific">Kordia antarctica</name>
    <dbReference type="NCBI Taxonomy" id="1218801"/>
    <lineage>
        <taxon>Bacteria</taxon>
        <taxon>Pseudomonadati</taxon>
        <taxon>Bacteroidota</taxon>
        <taxon>Flavobacteriia</taxon>
        <taxon>Flavobacteriales</taxon>
        <taxon>Flavobacteriaceae</taxon>
        <taxon>Kordia</taxon>
    </lineage>
</organism>
<accession>A0A7L4ZIU9</accession>
<dbReference type="KEGG" id="kan:IMCC3317_20310"/>
<evidence type="ECO:0008006" key="3">
    <source>
        <dbReference type="Google" id="ProtNLM"/>
    </source>
</evidence>
<dbReference type="EMBL" id="CP019288">
    <property type="protein sequence ID" value="QHI36668.1"/>
    <property type="molecule type" value="Genomic_DNA"/>
</dbReference>
<dbReference type="SUPFAM" id="SSF53335">
    <property type="entry name" value="S-adenosyl-L-methionine-dependent methyltransferases"/>
    <property type="match status" value="1"/>
</dbReference>
<sequence length="175" mass="20808">MNSKLYPNKRDRYRLEFLKEVIPDNSKILDLGEPNPFSEIMKKEGYTVENTKGEDLDEDFSSVQNSDAEVVTAFEVFEYSVAPFNILKEIKAKKIVLTVPLRLWFASVYRRKNNQRDRLYNEFEDWQFDWLLEKSGWEIKKTKKWANPALPSIAPRPLLRHLIPRYYAVYAERNP</sequence>